<evidence type="ECO:0000313" key="3">
    <source>
        <dbReference type="EMBL" id="KAK6760372.1"/>
    </source>
</evidence>
<dbReference type="Proteomes" id="UP001303046">
    <property type="component" value="Unassembled WGS sequence"/>
</dbReference>
<evidence type="ECO:0000313" key="4">
    <source>
        <dbReference type="Proteomes" id="UP001303046"/>
    </source>
</evidence>
<feature type="disulfide bond" evidence="1">
    <location>
        <begin position="208"/>
        <end position="217"/>
    </location>
</feature>
<name>A0ABR1ECE6_NECAM</name>
<gene>
    <name evidence="3" type="primary">Necator_chrX.g21894</name>
    <name evidence="3" type="ORF">RB195_021733</name>
</gene>
<organism evidence="3 4">
    <name type="scientific">Necator americanus</name>
    <name type="common">Human hookworm</name>
    <dbReference type="NCBI Taxonomy" id="51031"/>
    <lineage>
        <taxon>Eukaryota</taxon>
        <taxon>Metazoa</taxon>
        <taxon>Ecdysozoa</taxon>
        <taxon>Nematoda</taxon>
        <taxon>Chromadorea</taxon>
        <taxon>Rhabditida</taxon>
        <taxon>Rhabditina</taxon>
        <taxon>Rhabditomorpha</taxon>
        <taxon>Strongyloidea</taxon>
        <taxon>Ancylostomatidae</taxon>
        <taxon>Bunostominae</taxon>
        <taxon>Necator</taxon>
    </lineage>
</organism>
<sequence length="1951" mass="214911">MEQTSSNGSPLIDLCEPTNLIIAHTACISSLFKRTHRRRQLMWQGTTPLTTEGQRKRKEPNLNLQLDYVLTKNILLSEIQKSRAVWDVAFDSDHRSVLLSVKNAAKKTLPVLAPRKKFAFASPETVSTCNCVAHTSSDFSQEKLLRRRLRRQLKHDRPVSCAHDGYYVEDSNECSCKAQFTSPQCTQRICQNDGQNRAAGAADKGCRCPPGFLGTSCEPVQCVAGDSHSFYEESVEQSLYVLVTYNTLMNDAINTTKDDPFKAVCGAVIGRNISNAFWSIDGVIFAISSDESSDECVSDAKDMCDPVDSCDPNTLTTDSIIRIIDMSQANSQVLIITNSALDDTSRINEAIRKAIARKIKVHVVALFPDPPIIYKDYNSLPGYTALRKLSDATLGFFVSPYMIATQLAGRNTSSEVITQIIDLYARKVDAVAVRSANREVVNLQYNVNGSEFYIAFRSLGNSAETLTLLTAPDDLTLICDTGFWKLWMAHPADGKAVISYRYSGSGPEFNVYLMSPAALRTFVAVTTSKSQIDASAPYATIGRNGAPRTIVARILDDTNTVASDLMVKLSSGIAELEPGIIARPMCQYFVVLGTVICNVSAPAILSVTSKDFKGSAVPFLCVDEEDLTPRSEITSLMDDLPQVHDEFDQDEVSCSTTLTASPFTKQMQRTFSIVARKTKDTNDNSVSTVDNLFVLPNGVFSYLVPYMRQNPSYFTTWSANIFTSDNPGLTTQNSDFTSYINNVMNSVHNAIENDDSVYDYAAALEHALHAKNTYSDVLVVIDSETDGKLDNVDVLVSTSTTRARFFFVLVETYTSFNNSVHTSISELAAKSGGIAFRVESYTLVQQFFEQYFNVIVSDELVLYQSFNTTELILESKSFYVTAGREYVVLLTSSDSASLVTEIQLHGKEGDFACSNTTIGRDLILWTCTSGFNSGTYTLQAQFQDLNATSTSGQIFLYEKNYTVTTSVTLSSEKDMDADNDGVLCNDQEQSHNVTLMRHDGDEILVRAATARNNCLFSYFVDQQWWCTERDHIFQIKVNSMIGDSLITRTQILPCVGKGNSTCSQGVQDGDKCICCVGWEGPICQWRICQNGGSRMPDNSCKCVDTFQGDFCQISTSSCNSSSNSPYLANEIGTLILIVERSNETVEIDGKSAQNLLGVQIIVIYYPQLLTLLDPFEDFNSYAEPEQPYDAISLGLNSQLTSRALIVLVSRGGDHAIDRNVISRLSLQRAELRVFSEQLSSNLTLLAKLGNGVPFRSSRKEFCQKYFPSYVVPLTSKATSLSSPIFNVIASDFTCTASLTIPKESFAQKLTMFIYLGNDQMNATVEQGPNALSPTDTGSPVKRFTINSNVQTTIKISGVGNCSYSIEILNYYKTGYVFQKDNVNENGYLGPLSGINYLSLYSARSSSDTGSARPFAQMRPIYLDGTIGESSVIASSAKTNNCTYPYYIPLNCTEGIYAYQIQVHTFSSTTSSPNCQVPSRQQQITAICTALESCNGNGELINGVCQCYSAWEGVDCRLPICANGATRQGNVCVCAAGYYGTNCYEAPTKNNGTKRGMAFIVDSVGFDDNAFNSSINAIVNYVNLFEMNNLQIMLIDNTNVIIKNPAFSTYTNLTFLNAISEIYGRRTRTRPLQLDSVFSTILQGADVLKSSYNYIFYVTQTGGVLTNSSVLGKLRGSTHMFEISCIGISAPSKTLPENVIVDLNMIGETQTADNWYSAMTEMMAVSLTTDYPPPSAPPQPACTNIQASIWIAADLSVGVSDYRTQMQSILQLFPTAFSTSFDISAPGQGCSNKKNISNVYEGYSRISGWSYYAGQYGENDPTFCVSNLGTVIYSVGMDGGGKPNYDTGSRNLLKLFNATLSNNCLCSRYEEQETRKIVIWMPIYSYISDSYEQFFNYPYEHYVVPFGYELKDGDFYYGLSTNNGKFDGALPRDVLGSAANVVNYLWEAICGS</sequence>
<feature type="domain" description="EGF-like" evidence="2">
    <location>
        <begin position="1079"/>
        <end position="1112"/>
    </location>
</feature>
<evidence type="ECO:0000256" key="1">
    <source>
        <dbReference type="PROSITE-ProRule" id="PRU00076"/>
    </source>
</evidence>
<evidence type="ECO:0000259" key="2">
    <source>
        <dbReference type="PROSITE" id="PS50026"/>
    </source>
</evidence>
<proteinExistence type="predicted"/>
<dbReference type="PROSITE" id="PS00022">
    <property type="entry name" value="EGF_1"/>
    <property type="match status" value="3"/>
</dbReference>
<keyword evidence="1" id="KW-1015">Disulfide bond</keyword>
<dbReference type="PROSITE" id="PS01186">
    <property type="entry name" value="EGF_2"/>
    <property type="match status" value="2"/>
</dbReference>
<dbReference type="InterPro" id="IPR000742">
    <property type="entry name" value="EGF"/>
</dbReference>
<keyword evidence="1" id="KW-0245">EGF-like domain</keyword>
<keyword evidence="4" id="KW-1185">Reference proteome</keyword>
<comment type="caution">
    <text evidence="1">Lacks conserved residue(s) required for the propagation of feature annotation.</text>
</comment>
<comment type="caution">
    <text evidence="3">The sequence shown here is derived from an EMBL/GenBank/DDBJ whole genome shotgun (WGS) entry which is preliminary data.</text>
</comment>
<accession>A0ABR1ECE6</accession>
<dbReference type="PANTHER" id="PTHR47324:SF1">
    <property type="entry name" value="EGF-LIKE DOMAIN-CONTAINING PROTEIN-RELATED"/>
    <property type="match status" value="1"/>
</dbReference>
<protein>
    <recommendedName>
        <fullName evidence="2">EGF-like domain-containing protein</fullName>
    </recommendedName>
</protein>
<dbReference type="EMBL" id="JAVFWL010000006">
    <property type="protein sequence ID" value="KAK6760372.1"/>
    <property type="molecule type" value="Genomic_DNA"/>
</dbReference>
<reference evidence="3 4" key="1">
    <citation type="submission" date="2023-08" db="EMBL/GenBank/DDBJ databases">
        <title>A Necator americanus chromosomal reference genome.</title>
        <authorList>
            <person name="Ilik V."/>
            <person name="Petrzelkova K.J."/>
            <person name="Pardy F."/>
            <person name="Fuh T."/>
            <person name="Niatou-Singa F.S."/>
            <person name="Gouil Q."/>
            <person name="Baker L."/>
            <person name="Ritchie M.E."/>
            <person name="Jex A.R."/>
            <person name="Gazzola D."/>
            <person name="Li H."/>
            <person name="Toshio Fujiwara R."/>
            <person name="Zhan B."/>
            <person name="Aroian R.V."/>
            <person name="Pafco B."/>
            <person name="Schwarz E.M."/>
        </authorList>
    </citation>
    <scope>NUCLEOTIDE SEQUENCE [LARGE SCALE GENOMIC DNA]</scope>
    <source>
        <strain evidence="3 4">Aroian</strain>
        <tissue evidence="3">Whole animal</tissue>
    </source>
</reference>
<feature type="disulfide bond" evidence="1">
    <location>
        <begin position="1102"/>
        <end position="1111"/>
    </location>
</feature>
<dbReference type="InterPro" id="IPR053295">
    <property type="entry name" value="Innate_immunity_reg"/>
</dbReference>
<dbReference type="Gene3D" id="2.10.25.10">
    <property type="entry name" value="Laminin"/>
    <property type="match status" value="1"/>
</dbReference>
<dbReference type="PANTHER" id="PTHR47324">
    <property type="entry name" value="PROTEIN IRG-7-RELATED"/>
    <property type="match status" value="1"/>
</dbReference>
<dbReference type="PROSITE" id="PS50026">
    <property type="entry name" value="EGF_3"/>
    <property type="match status" value="2"/>
</dbReference>
<dbReference type="SMART" id="SM00181">
    <property type="entry name" value="EGF"/>
    <property type="match status" value="3"/>
</dbReference>
<feature type="domain" description="EGF-like" evidence="2">
    <location>
        <begin position="181"/>
        <end position="218"/>
    </location>
</feature>